<dbReference type="RefSeq" id="WP_201810369.1">
    <property type="nucleotide sequence ID" value="NZ_JAERRI010000025.1"/>
</dbReference>
<accession>A0ABS1N292</accession>
<dbReference type="Gene3D" id="3.40.50.1820">
    <property type="entry name" value="alpha/beta hydrolase"/>
    <property type="match status" value="1"/>
</dbReference>
<dbReference type="PANTHER" id="PTHR42886">
    <property type="entry name" value="RE40534P-RELATED"/>
    <property type="match status" value="1"/>
</dbReference>
<evidence type="ECO:0000313" key="3">
    <source>
        <dbReference type="EMBL" id="MBL1094065.1"/>
    </source>
</evidence>
<comment type="caution">
    <text evidence="3">The sequence shown here is derived from an EMBL/GenBank/DDBJ whole genome shotgun (WGS) entry which is preliminary data.</text>
</comment>
<evidence type="ECO:0000259" key="2">
    <source>
        <dbReference type="Pfam" id="PF12697"/>
    </source>
</evidence>
<dbReference type="InterPro" id="IPR029058">
    <property type="entry name" value="AB_hydrolase_fold"/>
</dbReference>
<dbReference type="SUPFAM" id="SSF53474">
    <property type="entry name" value="alpha/beta-Hydrolases"/>
    <property type="match status" value="1"/>
</dbReference>
<keyword evidence="4" id="KW-1185">Reference proteome</keyword>
<sequence length="338" mass="37321">MASLERQFAVGLAGLAGASLLTGAVTRFTGRRERARRYLLHERPDGSLVEVAVHIPPQARRVVLLDNGLGAPHEYWDWVCGALPDDMGYVRFNRPGYGLSTPVTQYGLHRHFELLQELRDTYIADLPVVLAGHSLGGYFVAAYASRHPGALKGVTAVVMIDATEVISLRHSRRTNVDRWARQSLVMEQVYAWAGLSAFRPAKNVNKQYRPQINRSYTAFMTHPGAWATARQEYLDAMTFPELTDLDCPLTVVTAENNVGDNATHHAVQARLAAISKRSRHHFIDGSDHESVLAVPAHAEQVAEVIAGEPPSGTGPEREKPVKDRPAGRRAAEREEELA</sequence>
<proteinExistence type="predicted"/>
<dbReference type="GO" id="GO:0016787">
    <property type="term" value="F:hydrolase activity"/>
    <property type="evidence" value="ECO:0007669"/>
    <property type="project" value="UniProtKB-KW"/>
</dbReference>
<organism evidence="3 4">
    <name type="scientific">Streptomyces siderophoricus</name>
    <dbReference type="NCBI Taxonomy" id="2802281"/>
    <lineage>
        <taxon>Bacteria</taxon>
        <taxon>Bacillati</taxon>
        <taxon>Actinomycetota</taxon>
        <taxon>Actinomycetes</taxon>
        <taxon>Kitasatosporales</taxon>
        <taxon>Streptomycetaceae</taxon>
        <taxon>Streptomyces</taxon>
    </lineage>
</organism>
<gene>
    <name evidence="3" type="ORF">JK360_32945</name>
</gene>
<feature type="region of interest" description="Disordered" evidence="1">
    <location>
        <begin position="304"/>
        <end position="338"/>
    </location>
</feature>
<name>A0ABS1N292_9ACTN</name>
<dbReference type="Proteomes" id="UP000629371">
    <property type="component" value="Unassembled WGS sequence"/>
</dbReference>
<feature type="compositionally biased region" description="Basic and acidic residues" evidence="1">
    <location>
        <begin position="315"/>
        <end position="332"/>
    </location>
</feature>
<protein>
    <submittedName>
        <fullName evidence="3">Alpha/beta hydrolase</fullName>
    </submittedName>
</protein>
<keyword evidence="3" id="KW-0378">Hydrolase</keyword>
<dbReference type="InterPro" id="IPR000073">
    <property type="entry name" value="AB_hydrolase_1"/>
</dbReference>
<reference evidence="3 4" key="1">
    <citation type="submission" date="2021-01" db="EMBL/GenBank/DDBJ databases">
        <title>WGS of actinomycetes isolated from Thailand.</title>
        <authorList>
            <person name="Thawai C."/>
        </authorList>
    </citation>
    <scope>NUCLEOTIDE SEQUENCE [LARGE SCALE GENOMIC DNA]</scope>
    <source>
        <strain evidence="3 4">CH9-7</strain>
    </source>
</reference>
<feature type="domain" description="AB hydrolase-1" evidence="2">
    <location>
        <begin position="63"/>
        <end position="303"/>
    </location>
</feature>
<dbReference type="PANTHER" id="PTHR42886:SF29">
    <property type="entry name" value="PUMMELIG, ISOFORM A"/>
    <property type="match status" value="1"/>
</dbReference>
<evidence type="ECO:0000256" key="1">
    <source>
        <dbReference type="SAM" id="MobiDB-lite"/>
    </source>
</evidence>
<evidence type="ECO:0000313" key="4">
    <source>
        <dbReference type="Proteomes" id="UP000629371"/>
    </source>
</evidence>
<dbReference type="EMBL" id="JAERRI010000025">
    <property type="protein sequence ID" value="MBL1094065.1"/>
    <property type="molecule type" value="Genomic_DNA"/>
</dbReference>
<dbReference type="Pfam" id="PF12697">
    <property type="entry name" value="Abhydrolase_6"/>
    <property type="match status" value="1"/>
</dbReference>